<evidence type="ECO:0000256" key="1">
    <source>
        <dbReference type="SAM" id="Phobius"/>
    </source>
</evidence>
<dbReference type="EMBL" id="CAFBMY010000022">
    <property type="protein sequence ID" value="CAB4918924.1"/>
    <property type="molecule type" value="Genomic_DNA"/>
</dbReference>
<evidence type="ECO:0000313" key="3">
    <source>
        <dbReference type="EMBL" id="CAB4660908.1"/>
    </source>
</evidence>
<dbReference type="EMBL" id="CAFBQK010000016">
    <property type="protein sequence ID" value="CAB5047079.1"/>
    <property type="molecule type" value="Genomic_DNA"/>
</dbReference>
<dbReference type="AlphaFoldDB" id="A0A6J6QX09"/>
<evidence type="ECO:0000313" key="9">
    <source>
        <dbReference type="EMBL" id="CAB4970937.1"/>
    </source>
</evidence>
<dbReference type="EMBL" id="CAEZZR010000011">
    <property type="protein sequence ID" value="CAB4765650.1"/>
    <property type="molecule type" value="Genomic_DNA"/>
</dbReference>
<feature type="transmembrane region" description="Helical" evidence="1">
    <location>
        <begin position="261"/>
        <end position="279"/>
    </location>
</feature>
<feature type="transmembrane region" description="Helical" evidence="1">
    <location>
        <begin position="92"/>
        <end position="111"/>
    </location>
</feature>
<dbReference type="EMBL" id="CAFAZX010000002">
    <property type="protein sequence ID" value="CAB4839594.1"/>
    <property type="molecule type" value="Genomic_DNA"/>
</dbReference>
<dbReference type="EMBL" id="CAEZYB010000127">
    <property type="protein sequence ID" value="CAB4711714.1"/>
    <property type="molecule type" value="Genomic_DNA"/>
</dbReference>
<gene>
    <name evidence="3" type="ORF">UFOPK2254_00743</name>
    <name evidence="4" type="ORF">UFOPK2646_01013</name>
    <name evidence="5" type="ORF">UFOPK2907_00212</name>
    <name evidence="6" type="ORF">UFOPK3197_00522</name>
    <name evidence="7" type="ORF">UFOPK3241_00085</name>
    <name evidence="8" type="ORF">UFOPK3707_00247</name>
    <name evidence="9" type="ORF">UFOPK3937_00099</name>
    <name evidence="10" type="ORF">UFOPK4265_00228</name>
</gene>
<keyword evidence="1" id="KW-1133">Transmembrane helix</keyword>
<evidence type="ECO:0000313" key="4">
    <source>
        <dbReference type="EMBL" id="CAB4711714.1"/>
    </source>
</evidence>
<dbReference type="EMBL" id="CAFBOJ010000005">
    <property type="protein sequence ID" value="CAB4970937.1"/>
    <property type="molecule type" value="Genomic_DNA"/>
</dbReference>
<evidence type="ECO:0000259" key="2">
    <source>
        <dbReference type="Pfam" id="PF00892"/>
    </source>
</evidence>
<name>A0A6J6QX09_9ZZZZ</name>
<feature type="domain" description="EamA" evidence="2">
    <location>
        <begin position="147"/>
        <end position="278"/>
    </location>
</feature>
<feature type="transmembrane region" description="Helical" evidence="1">
    <location>
        <begin position="63"/>
        <end position="86"/>
    </location>
</feature>
<feature type="transmembrane region" description="Helical" evidence="1">
    <location>
        <begin position="178"/>
        <end position="195"/>
    </location>
</feature>
<feature type="transmembrane region" description="Helical" evidence="1">
    <location>
        <begin position="231"/>
        <end position="255"/>
    </location>
</feature>
<keyword evidence="1" id="KW-0812">Transmembrane</keyword>
<feature type="transmembrane region" description="Helical" evidence="1">
    <location>
        <begin position="207"/>
        <end position="224"/>
    </location>
</feature>
<reference evidence="4" key="1">
    <citation type="submission" date="2020-05" db="EMBL/GenBank/DDBJ databases">
        <authorList>
            <person name="Chiriac C."/>
            <person name="Salcher M."/>
            <person name="Ghai R."/>
            <person name="Kavagutti S V."/>
        </authorList>
    </citation>
    <scope>NUCLEOTIDE SEQUENCE</scope>
</reference>
<dbReference type="SUPFAM" id="SSF103481">
    <property type="entry name" value="Multidrug resistance efflux transporter EmrE"/>
    <property type="match status" value="1"/>
</dbReference>
<dbReference type="InterPro" id="IPR000620">
    <property type="entry name" value="EamA_dom"/>
</dbReference>
<protein>
    <submittedName>
        <fullName evidence="4">Unannotated protein</fullName>
    </submittedName>
</protein>
<feature type="transmembrane region" description="Helical" evidence="1">
    <location>
        <begin position="118"/>
        <end position="137"/>
    </location>
</feature>
<proteinExistence type="predicted"/>
<accession>A0A6J6QX09</accession>
<evidence type="ECO:0000313" key="8">
    <source>
        <dbReference type="EMBL" id="CAB4918924.1"/>
    </source>
</evidence>
<evidence type="ECO:0000313" key="7">
    <source>
        <dbReference type="EMBL" id="CAB4839594.1"/>
    </source>
</evidence>
<keyword evidence="1" id="KW-0472">Membrane</keyword>
<evidence type="ECO:0000313" key="10">
    <source>
        <dbReference type="EMBL" id="CAB5047079.1"/>
    </source>
</evidence>
<evidence type="ECO:0000313" key="5">
    <source>
        <dbReference type="EMBL" id="CAB4765650.1"/>
    </source>
</evidence>
<evidence type="ECO:0000313" key="6">
    <source>
        <dbReference type="EMBL" id="CAB4826034.1"/>
    </source>
</evidence>
<dbReference type="EMBL" id="CAEZWO010000063">
    <property type="protein sequence ID" value="CAB4660908.1"/>
    <property type="molecule type" value="Genomic_DNA"/>
</dbReference>
<dbReference type="Pfam" id="PF00892">
    <property type="entry name" value="EamA"/>
    <property type="match status" value="2"/>
</dbReference>
<organism evidence="4">
    <name type="scientific">freshwater metagenome</name>
    <dbReference type="NCBI Taxonomy" id="449393"/>
    <lineage>
        <taxon>unclassified sequences</taxon>
        <taxon>metagenomes</taxon>
        <taxon>ecological metagenomes</taxon>
    </lineage>
</organism>
<feature type="transmembrane region" description="Helical" evidence="1">
    <location>
        <begin position="149"/>
        <end position="166"/>
    </location>
</feature>
<feature type="transmembrane region" description="Helical" evidence="1">
    <location>
        <begin position="34"/>
        <end position="56"/>
    </location>
</feature>
<sequence length="280" mass="29364">MAIALALFSSVLWGSADFEGGRLAKRFPSLAVTGASQFIGLCFGVVLVTASGVWRLPAFGPNGYLVSGFFAGIFGYFGLVCLYAGLASGRMGVVSPISSLCAIIPLTYALISGERLSLLAGIGISVALLGAFCASGPEISQRLPLKPLLYALGALFGFGTSLTFMARGSASSALMTMVFMRVTTLFISLAVAFARKSFGGFRTPRDFRSLAFIGVADFSANVLIGMASTRGLVSVVMVLGSLFPIMTAILAFKILHERLHYIQYIGIFFAVLGVGIISVS</sequence>
<dbReference type="GO" id="GO:0016020">
    <property type="term" value="C:membrane"/>
    <property type="evidence" value="ECO:0007669"/>
    <property type="project" value="InterPro"/>
</dbReference>
<dbReference type="EMBL" id="CAFABI010000042">
    <property type="protein sequence ID" value="CAB4826034.1"/>
    <property type="molecule type" value="Genomic_DNA"/>
</dbReference>
<dbReference type="InterPro" id="IPR037185">
    <property type="entry name" value="EmrE-like"/>
</dbReference>
<feature type="domain" description="EamA" evidence="2">
    <location>
        <begin position="2"/>
        <end position="134"/>
    </location>
</feature>